<proteinExistence type="predicted"/>
<comment type="caution">
    <text evidence="1">The sequence shown here is derived from an EMBL/GenBank/DDBJ whole genome shotgun (WGS) entry which is preliminary data.</text>
</comment>
<sequence length="52" mass="5824">QQDIGTGSLTLLDSVSSMYVDIGDCRWSCNHCGARFWYGEHLKGYSNARVPK</sequence>
<organism evidence="1">
    <name type="scientific">Tanacetum cinerariifolium</name>
    <name type="common">Dalmatian daisy</name>
    <name type="synonym">Chrysanthemum cinerariifolium</name>
    <dbReference type="NCBI Taxonomy" id="118510"/>
    <lineage>
        <taxon>Eukaryota</taxon>
        <taxon>Viridiplantae</taxon>
        <taxon>Streptophyta</taxon>
        <taxon>Embryophyta</taxon>
        <taxon>Tracheophyta</taxon>
        <taxon>Spermatophyta</taxon>
        <taxon>Magnoliopsida</taxon>
        <taxon>eudicotyledons</taxon>
        <taxon>Gunneridae</taxon>
        <taxon>Pentapetalae</taxon>
        <taxon>asterids</taxon>
        <taxon>campanulids</taxon>
        <taxon>Asterales</taxon>
        <taxon>Asteraceae</taxon>
        <taxon>Asteroideae</taxon>
        <taxon>Anthemideae</taxon>
        <taxon>Anthemidinae</taxon>
        <taxon>Tanacetum</taxon>
    </lineage>
</organism>
<dbReference type="AlphaFoldDB" id="A0A699U777"/>
<feature type="non-terminal residue" evidence="1">
    <location>
        <position position="1"/>
    </location>
</feature>
<gene>
    <name evidence="1" type="ORF">Tci_889782</name>
</gene>
<reference evidence="1" key="1">
    <citation type="journal article" date="2019" name="Sci. Rep.">
        <title>Draft genome of Tanacetum cinerariifolium, the natural source of mosquito coil.</title>
        <authorList>
            <person name="Yamashiro T."/>
            <person name="Shiraishi A."/>
            <person name="Satake H."/>
            <person name="Nakayama K."/>
        </authorList>
    </citation>
    <scope>NUCLEOTIDE SEQUENCE</scope>
</reference>
<protein>
    <submittedName>
        <fullName evidence="1">Nucleic acid-binding, OB-fold protein</fullName>
    </submittedName>
</protein>
<evidence type="ECO:0000313" key="1">
    <source>
        <dbReference type="EMBL" id="GFD17813.1"/>
    </source>
</evidence>
<name>A0A699U777_TANCI</name>
<accession>A0A699U777</accession>
<dbReference type="EMBL" id="BKCJ011303075">
    <property type="protein sequence ID" value="GFD17813.1"/>
    <property type="molecule type" value="Genomic_DNA"/>
</dbReference>